<proteinExistence type="predicted"/>
<reference evidence="1" key="1">
    <citation type="submission" date="2020-12" db="EMBL/GenBank/DDBJ databases">
        <title>PHA producing bacteria isolated from mangrove.</title>
        <authorList>
            <person name="Zheng W."/>
            <person name="Yu S."/>
            <person name="Huang Y."/>
        </authorList>
    </citation>
    <scope>NUCLEOTIDE SEQUENCE</scope>
    <source>
        <strain evidence="1">GN22-4</strain>
    </source>
</reference>
<evidence type="ECO:0000313" key="4">
    <source>
        <dbReference type="Proteomes" id="UP001284771"/>
    </source>
</evidence>
<reference evidence="2" key="3">
    <citation type="submission" date="2024-05" db="EMBL/GenBank/DDBJ databases">
        <title>Draft genomic sequences of Priestia flexa CCM isolated from the soil of an abandoned mine contaminated by free cyanide in the high Andean zone of Tacna, Peru.</title>
        <authorList>
            <person name="Caceda Quiroz C.J."/>
            <person name="Maraza Chooque G.J."/>
            <person name="Fora Quispe G.L."/>
            <person name="Carpio Mamani M."/>
        </authorList>
    </citation>
    <scope>NUCLEOTIDE SEQUENCE</scope>
    <source>
        <strain evidence="2">CCM</strain>
    </source>
</reference>
<dbReference type="Proteomes" id="UP000664578">
    <property type="component" value="Unassembled WGS sequence"/>
</dbReference>
<dbReference type="InterPro" id="IPR025004">
    <property type="entry name" value="SenN/SenS"/>
</dbReference>
<evidence type="ECO:0000313" key="3">
    <source>
        <dbReference type="Proteomes" id="UP000664578"/>
    </source>
</evidence>
<sequence>MRRVNKRTFEELVRENKSKLLEDQQEIERIELAIEERLEKRMLEKAE</sequence>
<comment type="caution">
    <text evidence="1">The sequence shown here is derived from an EMBL/GenBank/DDBJ whole genome shotgun (WGS) entry which is preliminary data.</text>
</comment>
<evidence type="ECO:0000313" key="1">
    <source>
        <dbReference type="EMBL" id="MBN8251331.1"/>
    </source>
</evidence>
<dbReference type="Pfam" id="PF13040">
    <property type="entry name" value="Fur_reg_FbpB"/>
    <property type="match status" value="1"/>
</dbReference>
<evidence type="ECO:0000313" key="2">
    <source>
        <dbReference type="EMBL" id="MDW8514684.1"/>
    </source>
</evidence>
<keyword evidence="4" id="KW-1185">Reference proteome</keyword>
<dbReference type="GeneID" id="93682334"/>
<accession>A0A1N6VDR5</accession>
<dbReference type="EMBL" id="JAEMWV010000003">
    <property type="protein sequence ID" value="MBN8251331.1"/>
    <property type="molecule type" value="Genomic_DNA"/>
</dbReference>
<accession>A0A4P8XBE0</accession>
<reference evidence="4" key="2">
    <citation type="submission" date="2023-07" db="EMBL/GenBank/DDBJ databases">
        <title>Draft genomic sequences of Priestia flexa CCM isolated from the soil of an abandoned mine contaminated by free cyanide in the high Andean zone of Tacna, Peru.</title>
        <authorList>
            <person name="Caceda Quiroz C.J."/>
            <person name="Maraza Chooque G.J."/>
            <person name="Fora Quispe G.L."/>
            <person name="Carpio Mamani M."/>
        </authorList>
    </citation>
    <scope>NUCLEOTIDE SEQUENCE [LARGE SCALE GENOMIC DNA]</scope>
    <source>
        <strain evidence="4">CCM</strain>
    </source>
</reference>
<dbReference type="AlphaFoldDB" id="A0A1N6VDR5"/>
<dbReference type="RefSeq" id="WP_076512981.1">
    <property type="nucleotide sequence ID" value="NZ_CANLXW010000006.1"/>
</dbReference>
<organism evidence="1 3">
    <name type="scientific">Priestia flexa</name>
    <dbReference type="NCBI Taxonomy" id="86664"/>
    <lineage>
        <taxon>Bacteria</taxon>
        <taxon>Bacillati</taxon>
        <taxon>Bacillota</taxon>
        <taxon>Bacilli</taxon>
        <taxon>Bacillales</taxon>
        <taxon>Bacillaceae</taxon>
        <taxon>Priestia</taxon>
    </lineage>
</organism>
<dbReference type="Proteomes" id="UP001284771">
    <property type="component" value="Unassembled WGS sequence"/>
</dbReference>
<gene>
    <name evidence="1" type="ORF">JF537_07055</name>
    <name evidence="2" type="ORF">RIB56_00885</name>
</gene>
<protein>
    <submittedName>
        <fullName evidence="1">FbpB family small basic protein</fullName>
    </submittedName>
</protein>
<dbReference type="EMBL" id="JAWUZT010000002">
    <property type="protein sequence ID" value="MDW8514684.1"/>
    <property type="molecule type" value="Genomic_DNA"/>
</dbReference>
<name>A0A1N6VDR5_9BACI</name>